<sequence>MERWSFTVGFRSNEKRKWWVLGALSFGLLAVGLDMTILNVALPTLASDLSASTSELQWIVDAYNLVLAAALLPAGMLGDRFGRKKFLLAALVLFGAASVACAYSGSPEMLIVMRMFLGFGAAFLIPLSMSVLPVLFEGAERTKALMVWATANMLGIPLGPIIGGWLLKHYDWGAVFLINLPFITVALFAVSALMPESRSQSRPRLDMVGIIASSAGLVLTTYGVIRAGEHGWSDTSSIAYLGAGVLALALFVLWQRRIAHSLIDLSLFRSARFTWGTILATAVSFAIFGLLFAMPQYFQAVLGADTLGTGLRLLPLIGGLIVGAKAAQGLIPKSGAKAIAAAGFAVLAVALAAGAMTGSGSGYGFAALWTTAAGLGLGLALPTAMDAALGELSAERSGVGSALIMAMRQVGGSFGVALLGAALNANYRGHLNEAGVPETIAGRAGHSITAGVSVARQTASDTLLVTVKDAFVHGMDVMLWICGGIAALGFLLALVFLPSGGAAADSSKDLGL</sequence>
<organism evidence="9 10">
    <name type="scientific">Paenibacillus ginsengarvi</name>
    <dbReference type="NCBI Taxonomy" id="400777"/>
    <lineage>
        <taxon>Bacteria</taxon>
        <taxon>Bacillati</taxon>
        <taxon>Bacillota</taxon>
        <taxon>Bacilli</taxon>
        <taxon>Bacillales</taxon>
        <taxon>Paenibacillaceae</taxon>
        <taxon>Paenibacillus</taxon>
    </lineage>
</organism>
<protein>
    <submittedName>
        <fullName evidence="9">DHA2 family efflux MFS transporter permease subunit</fullName>
    </submittedName>
</protein>
<keyword evidence="5 7" id="KW-1133">Transmembrane helix</keyword>
<dbReference type="InterPro" id="IPR011701">
    <property type="entry name" value="MFS"/>
</dbReference>
<dbReference type="InterPro" id="IPR036259">
    <property type="entry name" value="MFS_trans_sf"/>
</dbReference>
<dbReference type="GO" id="GO:0005886">
    <property type="term" value="C:plasma membrane"/>
    <property type="evidence" value="ECO:0007669"/>
    <property type="project" value="UniProtKB-SubCell"/>
</dbReference>
<evidence type="ECO:0000259" key="8">
    <source>
        <dbReference type="PROSITE" id="PS50850"/>
    </source>
</evidence>
<feature type="transmembrane region" description="Helical" evidence="7">
    <location>
        <begin position="477"/>
        <end position="497"/>
    </location>
</feature>
<gene>
    <name evidence="9" type="ORF">D7M11_08180</name>
</gene>
<dbReference type="InterPro" id="IPR020846">
    <property type="entry name" value="MFS_dom"/>
</dbReference>
<dbReference type="OrthoDB" id="102502at2"/>
<dbReference type="InterPro" id="IPR004638">
    <property type="entry name" value="EmrB-like"/>
</dbReference>
<dbReference type="NCBIfam" id="TIGR00711">
    <property type="entry name" value="efflux_EmrB"/>
    <property type="match status" value="1"/>
</dbReference>
<dbReference type="PANTHER" id="PTHR42718:SF42">
    <property type="entry name" value="EXPORT PROTEIN"/>
    <property type="match status" value="1"/>
</dbReference>
<feature type="transmembrane region" description="Helical" evidence="7">
    <location>
        <begin position="313"/>
        <end position="331"/>
    </location>
</feature>
<dbReference type="Proteomes" id="UP000282311">
    <property type="component" value="Unassembled WGS sequence"/>
</dbReference>
<evidence type="ECO:0000256" key="7">
    <source>
        <dbReference type="SAM" id="Phobius"/>
    </source>
</evidence>
<dbReference type="Gene3D" id="1.20.1720.10">
    <property type="entry name" value="Multidrug resistance protein D"/>
    <property type="match status" value="1"/>
</dbReference>
<dbReference type="AlphaFoldDB" id="A0A3B0CLG7"/>
<dbReference type="PANTHER" id="PTHR42718">
    <property type="entry name" value="MAJOR FACILITATOR SUPERFAMILY MULTIDRUG TRANSPORTER MFSC"/>
    <property type="match status" value="1"/>
</dbReference>
<evidence type="ECO:0000256" key="3">
    <source>
        <dbReference type="ARBA" id="ARBA00022475"/>
    </source>
</evidence>
<feature type="transmembrane region" description="Helical" evidence="7">
    <location>
        <begin position="172"/>
        <end position="193"/>
    </location>
</feature>
<feature type="transmembrane region" description="Helical" evidence="7">
    <location>
        <begin position="237"/>
        <end position="254"/>
    </location>
</feature>
<keyword evidence="6 7" id="KW-0472">Membrane</keyword>
<evidence type="ECO:0000313" key="9">
    <source>
        <dbReference type="EMBL" id="RKN85711.1"/>
    </source>
</evidence>
<keyword evidence="3" id="KW-1003">Cell membrane</keyword>
<feature type="transmembrane region" description="Helical" evidence="7">
    <location>
        <begin position="205"/>
        <end position="225"/>
    </location>
</feature>
<name>A0A3B0CLG7_9BACL</name>
<dbReference type="SUPFAM" id="SSF103473">
    <property type="entry name" value="MFS general substrate transporter"/>
    <property type="match status" value="1"/>
</dbReference>
<feature type="transmembrane region" description="Helical" evidence="7">
    <location>
        <begin position="86"/>
        <end position="105"/>
    </location>
</feature>
<evidence type="ECO:0000256" key="6">
    <source>
        <dbReference type="ARBA" id="ARBA00023136"/>
    </source>
</evidence>
<evidence type="ECO:0000256" key="1">
    <source>
        <dbReference type="ARBA" id="ARBA00004651"/>
    </source>
</evidence>
<dbReference type="CDD" id="cd17321">
    <property type="entry name" value="MFS_MMR_MDR_like"/>
    <property type="match status" value="1"/>
</dbReference>
<dbReference type="PROSITE" id="PS50850">
    <property type="entry name" value="MFS"/>
    <property type="match status" value="1"/>
</dbReference>
<keyword evidence="4 7" id="KW-0812">Transmembrane</keyword>
<feature type="transmembrane region" description="Helical" evidence="7">
    <location>
        <begin position="362"/>
        <end position="381"/>
    </location>
</feature>
<feature type="transmembrane region" description="Helical" evidence="7">
    <location>
        <begin position="145"/>
        <end position="166"/>
    </location>
</feature>
<comment type="subcellular location">
    <subcellularLocation>
        <location evidence="1">Cell membrane</location>
        <topology evidence="1">Multi-pass membrane protein</topology>
    </subcellularLocation>
</comment>
<accession>A0A3B0CLG7</accession>
<dbReference type="Gene3D" id="1.20.1250.20">
    <property type="entry name" value="MFS general substrate transporter like domains"/>
    <property type="match status" value="1"/>
</dbReference>
<keyword evidence="10" id="KW-1185">Reference proteome</keyword>
<evidence type="ECO:0000256" key="4">
    <source>
        <dbReference type="ARBA" id="ARBA00022692"/>
    </source>
</evidence>
<reference evidence="9 10" key="1">
    <citation type="journal article" date="2007" name="Int. J. Syst. Evol. Microbiol.">
        <title>Paenibacillus ginsengarvi sp. nov., isolated from soil from ginseng cultivation.</title>
        <authorList>
            <person name="Yoon M.H."/>
            <person name="Ten L.N."/>
            <person name="Im W.T."/>
        </authorList>
    </citation>
    <scope>NUCLEOTIDE SEQUENCE [LARGE SCALE GENOMIC DNA]</scope>
    <source>
        <strain evidence="9 10">KCTC 13059</strain>
    </source>
</reference>
<comment type="caution">
    <text evidence="9">The sequence shown here is derived from an EMBL/GenBank/DDBJ whole genome shotgun (WGS) entry which is preliminary data.</text>
</comment>
<feature type="domain" description="Major facilitator superfamily (MFS) profile" evidence="8">
    <location>
        <begin position="20"/>
        <end position="501"/>
    </location>
</feature>
<dbReference type="GO" id="GO:0022857">
    <property type="term" value="F:transmembrane transporter activity"/>
    <property type="evidence" value="ECO:0007669"/>
    <property type="project" value="InterPro"/>
</dbReference>
<feature type="transmembrane region" description="Helical" evidence="7">
    <location>
        <begin position="338"/>
        <end position="356"/>
    </location>
</feature>
<feature type="transmembrane region" description="Helical" evidence="7">
    <location>
        <begin position="275"/>
        <end position="293"/>
    </location>
</feature>
<proteinExistence type="predicted"/>
<feature type="transmembrane region" description="Helical" evidence="7">
    <location>
        <begin position="20"/>
        <end position="42"/>
    </location>
</feature>
<evidence type="ECO:0000256" key="5">
    <source>
        <dbReference type="ARBA" id="ARBA00022989"/>
    </source>
</evidence>
<keyword evidence="2" id="KW-0813">Transport</keyword>
<dbReference type="EMBL" id="RBAH01000004">
    <property type="protein sequence ID" value="RKN85711.1"/>
    <property type="molecule type" value="Genomic_DNA"/>
</dbReference>
<dbReference type="Pfam" id="PF07690">
    <property type="entry name" value="MFS_1"/>
    <property type="match status" value="1"/>
</dbReference>
<feature type="transmembrane region" description="Helical" evidence="7">
    <location>
        <begin position="62"/>
        <end position="79"/>
    </location>
</feature>
<evidence type="ECO:0000313" key="10">
    <source>
        <dbReference type="Proteomes" id="UP000282311"/>
    </source>
</evidence>
<feature type="transmembrane region" description="Helical" evidence="7">
    <location>
        <begin position="111"/>
        <end position="136"/>
    </location>
</feature>
<evidence type="ECO:0000256" key="2">
    <source>
        <dbReference type="ARBA" id="ARBA00022448"/>
    </source>
</evidence>